<dbReference type="RefSeq" id="WP_140814477.1">
    <property type="nucleotide sequence ID" value="NZ_VFSG01000002.1"/>
</dbReference>
<keyword evidence="2" id="KW-1185">Reference proteome</keyword>
<comment type="caution">
    <text evidence="1">The sequence shown here is derived from an EMBL/GenBank/DDBJ whole genome shotgun (WGS) entry which is preliminary data.</text>
</comment>
<accession>A0ABY2YC79</accession>
<dbReference type="Proteomes" id="UP000319739">
    <property type="component" value="Unassembled WGS sequence"/>
</dbReference>
<protein>
    <recommendedName>
        <fullName evidence="3">Phage protein</fullName>
    </recommendedName>
</protein>
<proteinExistence type="predicted"/>
<evidence type="ECO:0000313" key="2">
    <source>
        <dbReference type="Proteomes" id="UP000319739"/>
    </source>
</evidence>
<gene>
    <name evidence="1" type="ORF">FJR71_07600</name>
</gene>
<dbReference type="EMBL" id="VFSG01000002">
    <property type="protein sequence ID" value="TPE36654.1"/>
    <property type="molecule type" value="Genomic_DNA"/>
</dbReference>
<name>A0ABY2YC79_9STRE</name>
<organism evidence="1 2">
    <name type="scientific">Streptococcus xiaochunlingii</name>
    <dbReference type="NCBI Taxonomy" id="2589788"/>
    <lineage>
        <taxon>Bacteria</taxon>
        <taxon>Bacillati</taxon>
        <taxon>Bacillota</taxon>
        <taxon>Bacilli</taxon>
        <taxon>Lactobacillales</taxon>
        <taxon>Streptococcaceae</taxon>
        <taxon>Streptococcus</taxon>
    </lineage>
</organism>
<sequence>MEIRKISSSIALYSDGKRLQVIHNLGDEFILDLEMKTYETLNIDDLSRSSASDITPIFKVSGYCSRRGEDTQRLKWAIRQFEDFDEYLIAHNSELVEWWKNPNKEEKNDVV</sequence>
<reference evidence="1 2" key="1">
    <citation type="submission" date="2019-06" db="EMBL/GenBank/DDBJ databases">
        <authorList>
            <person name="Zou Y."/>
        </authorList>
    </citation>
    <scope>NUCLEOTIDE SEQUENCE [LARGE SCALE GENOMIC DNA]</scope>
    <source>
        <strain evidence="1 2">E24</strain>
    </source>
</reference>
<evidence type="ECO:0008006" key="3">
    <source>
        <dbReference type="Google" id="ProtNLM"/>
    </source>
</evidence>
<evidence type="ECO:0000313" key="1">
    <source>
        <dbReference type="EMBL" id="TPE36654.1"/>
    </source>
</evidence>